<reference evidence="2" key="1">
    <citation type="journal article" date="2017" name="Front. Plant Sci.">
        <title>Climate Clever Clovers: New Paradigm to Reduce the Environmental Footprint of Ruminants by Breeding Low Methanogenic Forages Utilizing Haplotype Variation.</title>
        <authorList>
            <person name="Kaur P."/>
            <person name="Appels R."/>
            <person name="Bayer P.E."/>
            <person name="Keeble-Gagnere G."/>
            <person name="Wang J."/>
            <person name="Hirakawa H."/>
            <person name="Shirasawa K."/>
            <person name="Vercoe P."/>
            <person name="Stefanova K."/>
            <person name="Durmic Z."/>
            <person name="Nichols P."/>
            <person name="Revell C."/>
            <person name="Isobe S.N."/>
            <person name="Edwards D."/>
            <person name="Erskine W."/>
        </authorList>
    </citation>
    <scope>NUCLEOTIDE SEQUENCE [LARGE SCALE GENOMIC DNA]</scope>
    <source>
        <strain evidence="2">cv. Daliak</strain>
    </source>
</reference>
<sequence>MSTRPKAQTHFTNPKYKTKVQEETFLKVFKNNHGLKTKVNNFHLQLTIVRKLDEDFVIHPEWAMLFHSIFSMKMSSNVYFMEYFV</sequence>
<gene>
    <name evidence="1" type="ORF">TSUD_92800</name>
</gene>
<name>A0A2Z6N6J8_TRISU</name>
<evidence type="ECO:0000313" key="1">
    <source>
        <dbReference type="EMBL" id="GAU40508.1"/>
    </source>
</evidence>
<organism evidence="1 2">
    <name type="scientific">Trifolium subterraneum</name>
    <name type="common">Subterranean clover</name>
    <dbReference type="NCBI Taxonomy" id="3900"/>
    <lineage>
        <taxon>Eukaryota</taxon>
        <taxon>Viridiplantae</taxon>
        <taxon>Streptophyta</taxon>
        <taxon>Embryophyta</taxon>
        <taxon>Tracheophyta</taxon>
        <taxon>Spermatophyta</taxon>
        <taxon>Magnoliopsida</taxon>
        <taxon>eudicotyledons</taxon>
        <taxon>Gunneridae</taxon>
        <taxon>Pentapetalae</taxon>
        <taxon>rosids</taxon>
        <taxon>fabids</taxon>
        <taxon>Fabales</taxon>
        <taxon>Fabaceae</taxon>
        <taxon>Papilionoideae</taxon>
        <taxon>50 kb inversion clade</taxon>
        <taxon>NPAAA clade</taxon>
        <taxon>Hologalegina</taxon>
        <taxon>IRL clade</taxon>
        <taxon>Trifolieae</taxon>
        <taxon>Trifolium</taxon>
    </lineage>
</organism>
<dbReference type="Proteomes" id="UP000242715">
    <property type="component" value="Unassembled WGS sequence"/>
</dbReference>
<keyword evidence="2" id="KW-1185">Reference proteome</keyword>
<accession>A0A2Z6N6J8</accession>
<dbReference type="OrthoDB" id="5857104at2759"/>
<dbReference type="AlphaFoldDB" id="A0A2Z6N6J8"/>
<evidence type="ECO:0000313" key="2">
    <source>
        <dbReference type="Proteomes" id="UP000242715"/>
    </source>
</evidence>
<proteinExistence type="predicted"/>
<protein>
    <submittedName>
        <fullName evidence="1">Uncharacterized protein</fullName>
    </submittedName>
</protein>
<dbReference type="EMBL" id="DF973812">
    <property type="protein sequence ID" value="GAU40508.1"/>
    <property type="molecule type" value="Genomic_DNA"/>
</dbReference>